<dbReference type="EMBL" id="BAAALD010000020">
    <property type="protein sequence ID" value="GAA1082511.1"/>
    <property type="molecule type" value="Genomic_DNA"/>
</dbReference>
<accession>A0ABN1TG33</accession>
<reference evidence="1 2" key="1">
    <citation type="journal article" date="2019" name="Int. J. Syst. Evol. Microbiol.">
        <title>The Global Catalogue of Microorganisms (GCM) 10K type strain sequencing project: providing services to taxonomists for standard genome sequencing and annotation.</title>
        <authorList>
            <consortium name="The Broad Institute Genomics Platform"/>
            <consortium name="The Broad Institute Genome Sequencing Center for Infectious Disease"/>
            <person name="Wu L."/>
            <person name="Ma J."/>
        </authorList>
    </citation>
    <scope>NUCLEOTIDE SEQUENCE [LARGE SCALE GENOMIC DNA]</scope>
    <source>
        <strain evidence="1 2">JCM 13002</strain>
    </source>
</reference>
<proteinExistence type="predicted"/>
<evidence type="ECO:0000313" key="2">
    <source>
        <dbReference type="Proteomes" id="UP001499987"/>
    </source>
</evidence>
<evidence type="ECO:0000313" key="1">
    <source>
        <dbReference type="EMBL" id="GAA1082511.1"/>
    </source>
</evidence>
<sequence>MHIGDVVVADVAGQWFGRRGRDEPMPECLAWLPDRVRRTYAATSPLLWAAGSVWQVGTPRHARFAPDRMVFLSGDEGEWVCAYDANDTDRFFDLGPDEAGWRVVDAGLAELLAQRSLLEIAHGPVSHRAVSAIPPAPLPDVVAGLTEITTCPWRPVPGLRIHLGDGVLVVSGFDRQDVAPFHHVDDALAVTVAVTRPEKADFLADREWPRPWRVLPSRSLEWVRAYAEERR</sequence>
<gene>
    <name evidence="1" type="ORF">GCM10009663_26880</name>
</gene>
<protein>
    <submittedName>
        <fullName evidence="1">Uncharacterized protein</fullName>
    </submittedName>
</protein>
<dbReference type="Proteomes" id="UP001499987">
    <property type="component" value="Unassembled WGS sequence"/>
</dbReference>
<name>A0ABN1TG33_9ACTN</name>
<keyword evidence="2" id="KW-1185">Reference proteome</keyword>
<organism evidence="1 2">
    <name type="scientific">Kitasatospora arboriphila</name>
    <dbReference type="NCBI Taxonomy" id="258052"/>
    <lineage>
        <taxon>Bacteria</taxon>
        <taxon>Bacillati</taxon>
        <taxon>Actinomycetota</taxon>
        <taxon>Actinomycetes</taxon>
        <taxon>Kitasatosporales</taxon>
        <taxon>Streptomycetaceae</taxon>
        <taxon>Kitasatospora</taxon>
    </lineage>
</organism>
<comment type="caution">
    <text evidence="1">The sequence shown here is derived from an EMBL/GenBank/DDBJ whole genome shotgun (WGS) entry which is preliminary data.</text>
</comment>